<organism evidence="9">
    <name type="scientific">Cyanothece sp. (strain PCC 7425 / ATCC 29141)</name>
    <dbReference type="NCBI Taxonomy" id="395961"/>
    <lineage>
        <taxon>Bacteria</taxon>
        <taxon>Bacillati</taxon>
        <taxon>Cyanobacteriota</taxon>
        <taxon>Cyanophyceae</taxon>
        <taxon>Gomontiellales</taxon>
        <taxon>Cyanothecaceae</taxon>
        <taxon>Cyanothece</taxon>
    </lineage>
</organism>
<dbReference type="EMBL" id="CP001344">
    <property type="protein sequence ID" value="ACL46242.1"/>
    <property type="molecule type" value="Genomic_DNA"/>
</dbReference>
<dbReference type="SUPFAM" id="SSF53474">
    <property type="entry name" value="alpha/beta-Hydrolases"/>
    <property type="match status" value="1"/>
</dbReference>
<dbReference type="PRINTS" id="PR00862">
    <property type="entry name" value="PROLIGOPTASE"/>
</dbReference>
<dbReference type="Gene3D" id="3.40.50.1820">
    <property type="entry name" value="alpha/beta hydrolase"/>
    <property type="match status" value="1"/>
</dbReference>
<dbReference type="SUPFAM" id="SSF50993">
    <property type="entry name" value="Peptidase/esterase 'gauge' domain"/>
    <property type="match status" value="1"/>
</dbReference>
<dbReference type="GO" id="GO:0004252">
    <property type="term" value="F:serine-type endopeptidase activity"/>
    <property type="evidence" value="ECO:0007669"/>
    <property type="project" value="UniProtKB-EC"/>
</dbReference>
<dbReference type="AlphaFoldDB" id="B8HUP0"/>
<evidence type="ECO:0000313" key="9">
    <source>
        <dbReference type="EMBL" id="ACL46242.1"/>
    </source>
</evidence>
<proteinExistence type="inferred from homology"/>
<gene>
    <name evidence="9" type="ordered locus">Cyan7425_3925</name>
</gene>
<dbReference type="InterPro" id="IPR002471">
    <property type="entry name" value="Pept_S9_AS"/>
</dbReference>
<feature type="domain" description="Peptidase S9A N-terminal" evidence="8">
    <location>
        <begin position="11"/>
        <end position="415"/>
    </location>
</feature>
<keyword evidence="5 9" id="KW-0378">Hydrolase</keyword>
<evidence type="ECO:0000256" key="2">
    <source>
        <dbReference type="ARBA" id="ARBA00005228"/>
    </source>
</evidence>
<dbReference type="Pfam" id="PF00326">
    <property type="entry name" value="Peptidase_S9"/>
    <property type="match status" value="1"/>
</dbReference>
<dbReference type="InterPro" id="IPR002470">
    <property type="entry name" value="Peptidase_S9A"/>
</dbReference>
<dbReference type="Pfam" id="PF02897">
    <property type="entry name" value="Peptidase_S9_N"/>
    <property type="match status" value="1"/>
</dbReference>
<sequence length="695" mass="78303">MSSLTHPLSYPPTPVVEQVDNYHGTEVADPYHWLEDSQSEAAQAWIAAQNDLTFAYLNAIPARQALFQRLTRLWNYEKYSVPVQRGQRYFFFKNDGLQNQSVLYTLTDLEGEPQVLFDPNTLSADGTIALANLAISEDGRLMAYGLATAGSDWQEWRVREVETGRDLPDQLQWIKFSGVAWRLDGQGFYYSRYDAPRPDRTLEEINYYQKLYYHRLGTDQSEDVLIYERPDQKEWGFNATVSEDGQYLIIAVWRGTDPCNLIFYQDLTQPQTPVVELISDFEAHYSFIGNEGTLFWFHTNLEAPRGRVIGIDITQPARDRWQEIIAEQAQTLESVSLIQEQFIAAYLKDAHSQIQVFDLQGQVLRSIDLPGLGSVSGFGGRRRDRETFYSFTSFTTPTTIYHYDCSTGKSTLFRQPQVDFNPQDYETHQVFYTSKDGTRVPLFITHKKGLKLEGFNPTLLYGYGGFNVSLTPSFSVSTLVWMEMGGVYAVPNLRGGGEYGETWHQAGMKDKKQNVFDDFIGAAVWLIEHKYTCPSQLAISGGSNGGLLVGACMVQHPDLFAAALPAVGVMDMLRFHRFTIGWAWVNEYGSAENPEDFAVLYRYSPLHNLQPGMAYPATLITTADHDDRVVPAHSFKFAAALQAVQRGAAPVLIRIETRAGHGAGKPTTKLIEETADRLAFLVQVLEMGGVETLGV</sequence>
<evidence type="ECO:0000256" key="5">
    <source>
        <dbReference type="ARBA" id="ARBA00022801"/>
    </source>
</evidence>
<comment type="similarity">
    <text evidence="2">Belongs to the peptidase S9A family.</text>
</comment>
<keyword evidence="4" id="KW-0645">Protease</keyword>
<evidence type="ECO:0000259" key="8">
    <source>
        <dbReference type="Pfam" id="PF02897"/>
    </source>
</evidence>
<reference evidence="9" key="1">
    <citation type="submission" date="2009-01" db="EMBL/GenBank/DDBJ databases">
        <title>Complete sequence of chromosome Cyanothece sp. PCC 7425.</title>
        <authorList>
            <consortium name="US DOE Joint Genome Institute"/>
            <person name="Lucas S."/>
            <person name="Copeland A."/>
            <person name="Lapidus A."/>
            <person name="Glavina del Rio T."/>
            <person name="Dalin E."/>
            <person name="Tice H."/>
            <person name="Bruce D."/>
            <person name="Goodwin L."/>
            <person name="Pitluck S."/>
            <person name="Sims D."/>
            <person name="Meineke L."/>
            <person name="Brettin T."/>
            <person name="Detter J.C."/>
            <person name="Han C."/>
            <person name="Larimer F."/>
            <person name="Land M."/>
            <person name="Hauser L."/>
            <person name="Kyrpides N."/>
            <person name="Ovchinnikova G."/>
            <person name="Liberton M."/>
            <person name="Stoeckel J."/>
            <person name="Banerjee A."/>
            <person name="Singh A."/>
            <person name="Page L."/>
            <person name="Sato H."/>
            <person name="Zhao L."/>
            <person name="Sherman L."/>
            <person name="Pakrasi H."/>
            <person name="Richardson P."/>
        </authorList>
    </citation>
    <scope>NUCLEOTIDE SEQUENCE</scope>
    <source>
        <strain evidence="9">PCC 7425</strain>
    </source>
</reference>
<dbReference type="eggNOG" id="COG1505">
    <property type="taxonomic scope" value="Bacteria"/>
</dbReference>
<evidence type="ECO:0000256" key="1">
    <source>
        <dbReference type="ARBA" id="ARBA00001070"/>
    </source>
</evidence>
<dbReference type="HOGENOM" id="CLU_011290_1_1_3"/>
<dbReference type="OrthoDB" id="9801421at2"/>
<dbReference type="FunFam" id="2.130.10.120:FF:000001">
    <property type="entry name" value="Prolyl endopeptidase"/>
    <property type="match status" value="1"/>
</dbReference>
<dbReference type="PROSITE" id="PS00708">
    <property type="entry name" value="PRO_ENDOPEP_SER"/>
    <property type="match status" value="1"/>
</dbReference>
<dbReference type="InterPro" id="IPR001375">
    <property type="entry name" value="Peptidase_S9_cat"/>
</dbReference>
<dbReference type="PANTHER" id="PTHR42881:SF2">
    <property type="entry name" value="PROLYL ENDOPEPTIDASE"/>
    <property type="match status" value="1"/>
</dbReference>
<protein>
    <recommendedName>
        <fullName evidence="3">prolyl oligopeptidase</fullName>
        <ecNumber evidence="3">3.4.21.26</ecNumber>
    </recommendedName>
</protein>
<dbReference type="KEGG" id="cyn:Cyan7425_3925"/>
<dbReference type="InterPro" id="IPR023302">
    <property type="entry name" value="Pept_S9A_N"/>
</dbReference>
<dbReference type="EC" id="3.4.21.26" evidence="3"/>
<keyword evidence="6" id="KW-0720">Serine protease</keyword>
<comment type="catalytic activity">
    <reaction evidence="1">
        <text>Hydrolysis of Pro-|-Xaa &gt;&gt; Ala-|-Xaa in oligopeptides.</text>
        <dbReference type="EC" id="3.4.21.26"/>
    </reaction>
</comment>
<dbReference type="STRING" id="395961.Cyan7425_3925"/>
<dbReference type="GO" id="GO:0006508">
    <property type="term" value="P:proteolysis"/>
    <property type="evidence" value="ECO:0007669"/>
    <property type="project" value="UniProtKB-KW"/>
</dbReference>
<evidence type="ECO:0000259" key="7">
    <source>
        <dbReference type="Pfam" id="PF00326"/>
    </source>
</evidence>
<accession>B8HUP0</accession>
<dbReference type="InterPro" id="IPR051167">
    <property type="entry name" value="Prolyl_oligopep/macrocyclase"/>
</dbReference>
<name>B8HUP0_CYAP4</name>
<dbReference type="FunFam" id="3.40.50.1820:FF:000005">
    <property type="entry name" value="Prolyl endopeptidase"/>
    <property type="match status" value="1"/>
</dbReference>
<dbReference type="GO" id="GO:0005829">
    <property type="term" value="C:cytosol"/>
    <property type="evidence" value="ECO:0007669"/>
    <property type="project" value="TreeGrafter"/>
</dbReference>
<dbReference type="Gene3D" id="2.130.10.120">
    <property type="entry name" value="Prolyl oligopeptidase, N-terminal domain"/>
    <property type="match status" value="1"/>
</dbReference>
<feature type="domain" description="Peptidase S9 prolyl oligopeptidase catalytic" evidence="7">
    <location>
        <begin position="472"/>
        <end position="686"/>
    </location>
</feature>
<evidence type="ECO:0000256" key="4">
    <source>
        <dbReference type="ARBA" id="ARBA00022670"/>
    </source>
</evidence>
<evidence type="ECO:0000256" key="3">
    <source>
        <dbReference type="ARBA" id="ARBA00011897"/>
    </source>
</evidence>
<dbReference type="PANTHER" id="PTHR42881">
    <property type="entry name" value="PROLYL ENDOPEPTIDASE"/>
    <property type="match status" value="1"/>
</dbReference>
<dbReference type="InterPro" id="IPR029058">
    <property type="entry name" value="AB_hydrolase_fold"/>
</dbReference>
<evidence type="ECO:0000256" key="6">
    <source>
        <dbReference type="ARBA" id="ARBA00022825"/>
    </source>
</evidence>
<dbReference type="GO" id="GO:0070012">
    <property type="term" value="F:oligopeptidase activity"/>
    <property type="evidence" value="ECO:0007669"/>
    <property type="project" value="TreeGrafter"/>
</dbReference>